<gene>
    <name evidence="2" type="ORF">UY57_C0004G0011</name>
</gene>
<feature type="transmembrane region" description="Helical" evidence="1">
    <location>
        <begin position="138"/>
        <end position="157"/>
    </location>
</feature>
<dbReference type="AlphaFoldDB" id="A0A0G1YSK7"/>
<evidence type="ECO:0000313" key="2">
    <source>
        <dbReference type="EMBL" id="KKW18007.1"/>
    </source>
</evidence>
<sequence>MGTNLFRDRNLFVLYVLAAGANIFNFAGHGGWAVSGKVAFAELITGSLESTLGIIMPVETALGLVRFVGWIDLTIAAVMVLALIGVWKGRGSLARLARSRTMVLLFVWAVFWGLATAFSRVTAHDFETIYLLDFIERGGNFFGATIGLYLTLILRRIRGST</sequence>
<feature type="transmembrane region" description="Helical" evidence="1">
    <location>
        <begin position="12"/>
        <end position="34"/>
    </location>
</feature>
<name>A0A0G1YSK7_9BACT</name>
<feature type="transmembrane region" description="Helical" evidence="1">
    <location>
        <begin position="67"/>
        <end position="87"/>
    </location>
</feature>
<dbReference type="EMBL" id="LCQM01000004">
    <property type="protein sequence ID" value="KKW18007.1"/>
    <property type="molecule type" value="Genomic_DNA"/>
</dbReference>
<evidence type="ECO:0000313" key="3">
    <source>
        <dbReference type="Proteomes" id="UP000034120"/>
    </source>
</evidence>
<keyword evidence="1" id="KW-0812">Transmembrane</keyword>
<evidence type="ECO:0000256" key="1">
    <source>
        <dbReference type="SAM" id="Phobius"/>
    </source>
</evidence>
<protein>
    <submittedName>
        <fullName evidence="2">Uncharacterized protein</fullName>
    </submittedName>
</protein>
<accession>A0A0G1YSK7</accession>
<keyword evidence="1" id="KW-0472">Membrane</keyword>
<comment type="caution">
    <text evidence="2">The sequence shown here is derived from an EMBL/GenBank/DDBJ whole genome shotgun (WGS) entry which is preliminary data.</text>
</comment>
<organism evidence="2 3">
    <name type="scientific">Candidatus Kaiserbacteria bacterium GW2011_GWB1_50_17</name>
    <dbReference type="NCBI Taxonomy" id="1618673"/>
    <lineage>
        <taxon>Bacteria</taxon>
        <taxon>Candidatus Kaiseribacteriota</taxon>
    </lineage>
</organism>
<proteinExistence type="predicted"/>
<feature type="transmembrane region" description="Helical" evidence="1">
    <location>
        <begin position="99"/>
        <end position="118"/>
    </location>
</feature>
<dbReference type="Proteomes" id="UP000034120">
    <property type="component" value="Unassembled WGS sequence"/>
</dbReference>
<keyword evidence="1" id="KW-1133">Transmembrane helix</keyword>
<reference evidence="2 3" key="1">
    <citation type="journal article" date="2015" name="Nature">
        <title>rRNA introns, odd ribosomes, and small enigmatic genomes across a large radiation of phyla.</title>
        <authorList>
            <person name="Brown C.T."/>
            <person name="Hug L.A."/>
            <person name="Thomas B.C."/>
            <person name="Sharon I."/>
            <person name="Castelle C.J."/>
            <person name="Singh A."/>
            <person name="Wilkins M.J."/>
            <person name="Williams K.H."/>
            <person name="Banfield J.F."/>
        </authorList>
    </citation>
    <scope>NUCLEOTIDE SEQUENCE [LARGE SCALE GENOMIC DNA]</scope>
</reference>